<keyword evidence="2" id="KW-0808">Transferase</keyword>
<dbReference type="InterPro" id="IPR050494">
    <property type="entry name" value="Ser_Thr_dual-spec_kinase"/>
</dbReference>
<dbReference type="Gene3D" id="1.10.510.10">
    <property type="entry name" value="Transferase(Phosphotransferase) domain 1"/>
    <property type="match status" value="1"/>
</dbReference>
<gene>
    <name evidence="8" type="ORF">XNOV1_A021185</name>
</gene>
<dbReference type="GO" id="GO:0004713">
    <property type="term" value="F:protein tyrosine kinase activity"/>
    <property type="evidence" value="ECO:0007669"/>
    <property type="project" value="TreeGrafter"/>
</dbReference>
<feature type="compositionally biased region" description="Polar residues" evidence="6">
    <location>
        <begin position="549"/>
        <end position="564"/>
    </location>
</feature>
<evidence type="ECO:0000256" key="6">
    <source>
        <dbReference type="SAM" id="MobiDB-lite"/>
    </source>
</evidence>
<feature type="compositionally biased region" description="Low complexity" evidence="6">
    <location>
        <begin position="534"/>
        <end position="544"/>
    </location>
</feature>
<proteinExistence type="predicted"/>
<dbReference type="AlphaFoldDB" id="A0AAV1F9F2"/>
<dbReference type="EMBL" id="OY660868">
    <property type="protein sequence ID" value="CAJ1057167.1"/>
    <property type="molecule type" value="Genomic_DNA"/>
</dbReference>
<dbReference type="PROSITE" id="PS00108">
    <property type="entry name" value="PROTEIN_KINASE_ST"/>
    <property type="match status" value="1"/>
</dbReference>
<dbReference type="GO" id="GO:0045944">
    <property type="term" value="P:positive regulation of transcription by RNA polymerase II"/>
    <property type="evidence" value="ECO:0007669"/>
    <property type="project" value="TreeGrafter"/>
</dbReference>
<evidence type="ECO:0000256" key="1">
    <source>
        <dbReference type="ARBA" id="ARBA00022527"/>
    </source>
</evidence>
<dbReference type="InterPro" id="IPR008271">
    <property type="entry name" value="Ser/Thr_kinase_AS"/>
</dbReference>
<dbReference type="GO" id="GO:0004674">
    <property type="term" value="F:protein serine/threonine kinase activity"/>
    <property type="evidence" value="ECO:0007669"/>
    <property type="project" value="UniProtKB-KW"/>
</dbReference>
<feature type="compositionally biased region" description="Basic and acidic residues" evidence="6">
    <location>
        <begin position="574"/>
        <end position="590"/>
    </location>
</feature>
<keyword evidence="5" id="KW-0067">ATP-binding</keyword>
<dbReference type="GO" id="GO:0046332">
    <property type="term" value="F:SMAD binding"/>
    <property type="evidence" value="ECO:0007669"/>
    <property type="project" value="TreeGrafter"/>
</dbReference>
<keyword evidence="8" id="KW-0238">DNA-binding</keyword>
<accession>A0AAV1F9F2</accession>
<evidence type="ECO:0000313" key="8">
    <source>
        <dbReference type="EMBL" id="CAJ1057167.1"/>
    </source>
</evidence>
<dbReference type="GO" id="GO:0003714">
    <property type="term" value="F:transcription corepressor activity"/>
    <property type="evidence" value="ECO:0007669"/>
    <property type="project" value="TreeGrafter"/>
</dbReference>
<feature type="domain" description="Protein kinase" evidence="7">
    <location>
        <begin position="91"/>
        <end position="409"/>
    </location>
</feature>
<feature type="compositionally biased region" description="Low complexity" evidence="6">
    <location>
        <begin position="458"/>
        <end position="468"/>
    </location>
</feature>
<keyword evidence="8" id="KW-0371">Homeobox</keyword>
<dbReference type="Pfam" id="PF00069">
    <property type="entry name" value="Pkinase"/>
    <property type="match status" value="1"/>
</dbReference>
<keyword evidence="9" id="KW-1185">Reference proteome</keyword>
<dbReference type="PANTHER" id="PTHR24058:SF53">
    <property type="entry name" value="HOMEODOMAIN-INTERACTING PROTEIN KINASE 2"/>
    <property type="match status" value="1"/>
</dbReference>
<evidence type="ECO:0000256" key="2">
    <source>
        <dbReference type="ARBA" id="ARBA00022679"/>
    </source>
</evidence>
<dbReference type="Gene3D" id="3.30.200.20">
    <property type="entry name" value="Phosphorylase Kinase, domain 1"/>
    <property type="match status" value="1"/>
</dbReference>
<sequence length="590" mass="65221">MVTAVEQLGNRADDITDDISIIDDADVISDVISSVMFLSDVIRNFDVSQQTLCQEPCCPNEACCAAVYQDKVYADIDIEPGEILNGDANRYFILEFIDSGTYAKVVKAKNVITRESVALKIMNNEDKEIIANEIEILQTLRTLDADKSNIVQFFETFEHNGHTCLAFEMLDKSLLDLLNENDAPFSLHEIRPITQQLLSAFDALADIGIIYTDLKPDNVMLVNQRDQPFRVKLIDFGVSVKTSEVDDGLGMPAVPFRAPELFLGLPSSEAIDMWALGCLLFTMFHFDYPFDDDSDDPSEIGTMENIVAIMGQPADHLLDAGKFTTNYFVKNPSSEHPKWLVKNQTKTGLEPETTLSVNSLEDLVTLNLENHGSIEIEDRRAFVSLLKGLLNTDPEKRISPKQALSHPFITMVHLQENADGQYLEDARDKMVITYRNRSEENHLSPAAVVDKHEEPAEAEAAISSSAVEDPALTNISEENLLSPAAVEDKQEEPAEAEAAISSSAVEDPALTIISEENLLSPAAVEDKQEEPAEAEAAISSSAVEDPALTNINQSEEDVFNTNELVTEPPPPGWLEERREALETKSEESEG</sequence>
<dbReference type="GO" id="GO:0005737">
    <property type="term" value="C:cytoplasm"/>
    <property type="evidence" value="ECO:0007669"/>
    <property type="project" value="TreeGrafter"/>
</dbReference>
<dbReference type="GO" id="GO:0003713">
    <property type="term" value="F:transcription coactivator activity"/>
    <property type="evidence" value="ECO:0007669"/>
    <property type="project" value="TreeGrafter"/>
</dbReference>
<dbReference type="GO" id="GO:0005524">
    <property type="term" value="F:ATP binding"/>
    <property type="evidence" value="ECO:0007669"/>
    <property type="project" value="UniProtKB-KW"/>
</dbReference>
<dbReference type="InterPro" id="IPR011009">
    <property type="entry name" value="Kinase-like_dom_sf"/>
</dbReference>
<dbReference type="PANTHER" id="PTHR24058">
    <property type="entry name" value="DUAL SPECIFICITY PROTEIN KINASE"/>
    <property type="match status" value="1"/>
</dbReference>
<dbReference type="SMART" id="SM00220">
    <property type="entry name" value="S_TKc"/>
    <property type="match status" value="1"/>
</dbReference>
<dbReference type="Proteomes" id="UP001178508">
    <property type="component" value="Chromosome 5"/>
</dbReference>
<dbReference type="GO" id="GO:0042771">
    <property type="term" value="P:intrinsic apoptotic signaling pathway in response to DNA damage by p53 class mediator"/>
    <property type="evidence" value="ECO:0007669"/>
    <property type="project" value="TreeGrafter"/>
</dbReference>
<evidence type="ECO:0000259" key="7">
    <source>
        <dbReference type="PROSITE" id="PS50011"/>
    </source>
</evidence>
<keyword evidence="4 8" id="KW-0418">Kinase</keyword>
<dbReference type="SUPFAM" id="SSF56112">
    <property type="entry name" value="Protein kinase-like (PK-like)"/>
    <property type="match status" value="1"/>
</dbReference>
<protein>
    <submittedName>
        <fullName evidence="8">Homeodomain-interacting protein kinase 2-like</fullName>
    </submittedName>
</protein>
<keyword evidence="1" id="KW-0723">Serine/threonine-protein kinase</keyword>
<dbReference type="PROSITE" id="PS50011">
    <property type="entry name" value="PROTEIN_KINASE_DOM"/>
    <property type="match status" value="1"/>
</dbReference>
<dbReference type="GO" id="GO:0007224">
    <property type="term" value="P:smoothened signaling pathway"/>
    <property type="evidence" value="ECO:0007669"/>
    <property type="project" value="TreeGrafter"/>
</dbReference>
<reference evidence="8" key="1">
    <citation type="submission" date="2023-08" db="EMBL/GenBank/DDBJ databases">
        <authorList>
            <person name="Alioto T."/>
            <person name="Alioto T."/>
            <person name="Gomez Garrido J."/>
        </authorList>
    </citation>
    <scope>NUCLEOTIDE SEQUENCE</scope>
</reference>
<evidence type="ECO:0000256" key="4">
    <source>
        <dbReference type="ARBA" id="ARBA00022777"/>
    </source>
</evidence>
<evidence type="ECO:0000256" key="3">
    <source>
        <dbReference type="ARBA" id="ARBA00022741"/>
    </source>
</evidence>
<feature type="region of interest" description="Disordered" evidence="6">
    <location>
        <begin position="520"/>
        <end position="590"/>
    </location>
</feature>
<name>A0AAV1F9F2_XYRNO</name>
<dbReference type="GO" id="GO:0016605">
    <property type="term" value="C:PML body"/>
    <property type="evidence" value="ECO:0007669"/>
    <property type="project" value="TreeGrafter"/>
</dbReference>
<dbReference type="GO" id="GO:0003677">
    <property type="term" value="F:DNA binding"/>
    <property type="evidence" value="ECO:0007669"/>
    <property type="project" value="UniProtKB-KW"/>
</dbReference>
<dbReference type="InterPro" id="IPR000719">
    <property type="entry name" value="Prot_kinase_dom"/>
</dbReference>
<organism evidence="8 9">
    <name type="scientific">Xyrichtys novacula</name>
    <name type="common">Pearly razorfish</name>
    <name type="synonym">Hemipteronotus novacula</name>
    <dbReference type="NCBI Taxonomy" id="13765"/>
    <lineage>
        <taxon>Eukaryota</taxon>
        <taxon>Metazoa</taxon>
        <taxon>Chordata</taxon>
        <taxon>Craniata</taxon>
        <taxon>Vertebrata</taxon>
        <taxon>Euteleostomi</taxon>
        <taxon>Actinopterygii</taxon>
        <taxon>Neopterygii</taxon>
        <taxon>Teleostei</taxon>
        <taxon>Neoteleostei</taxon>
        <taxon>Acanthomorphata</taxon>
        <taxon>Eupercaria</taxon>
        <taxon>Labriformes</taxon>
        <taxon>Labridae</taxon>
        <taxon>Xyrichtys</taxon>
    </lineage>
</organism>
<evidence type="ECO:0000313" key="9">
    <source>
        <dbReference type="Proteomes" id="UP001178508"/>
    </source>
</evidence>
<keyword evidence="3" id="KW-0547">Nucleotide-binding</keyword>
<evidence type="ECO:0000256" key="5">
    <source>
        <dbReference type="ARBA" id="ARBA00022840"/>
    </source>
</evidence>
<feature type="region of interest" description="Disordered" evidence="6">
    <location>
        <begin position="443"/>
        <end position="470"/>
    </location>
</feature>